<dbReference type="PANTHER" id="PTHR28202">
    <property type="entry name" value="ASSEMBLY FACTOR CBP4"/>
    <property type="match status" value="1"/>
</dbReference>
<reference evidence="12 13" key="1">
    <citation type="journal article" date="2011" name="DNA Res.">
        <title>Whole-genome sequencing of sake yeast Saccharomyces cerevisiae Kyokai no. 7.</title>
        <authorList>
            <person name="Akao T."/>
            <person name="Yashiro I."/>
            <person name="Hosoyama A."/>
            <person name="Kitagaki H."/>
            <person name="Horikawa H."/>
            <person name="Watanabe D."/>
            <person name="Akada R."/>
            <person name="Ando Y."/>
            <person name="Harashima S."/>
            <person name="Inoue T."/>
            <person name="Inoue Y."/>
            <person name="Kajiwara S."/>
            <person name="Kitamoto K."/>
            <person name="Kitamoto N."/>
            <person name="Kobayashi O."/>
            <person name="Kuhara S."/>
            <person name="Masubuchi T."/>
            <person name="Mizoguchi H."/>
            <person name="Nakao Y."/>
            <person name="Nakazato A."/>
            <person name="Namise M."/>
            <person name="Oba T."/>
            <person name="Ogata T."/>
            <person name="Ohta A."/>
            <person name="Sato M."/>
            <person name="Shibasaki S."/>
            <person name="Takatsume Y."/>
            <person name="Tanimoto S."/>
            <person name="Tsuboi H."/>
            <person name="Nishimura A."/>
            <person name="Yoda K."/>
            <person name="Ishikawa T."/>
            <person name="Iwashita K."/>
            <person name="Fujita N."/>
            <person name="Shimoi H."/>
        </authorList>
    </citation>
    <scope>NUCLEOTIDE SEQUENCE [LARGE SCALE GENOMIC DNA]</scope>
    <source>
        <strain evidence="13">Kyokai no. 7 / NBRC 101557</strain>
    </source>
</reference>
<gene>
    <name evidence="12" type="primary">K7_CBP4</name>
    <name evidence="12" type="ORF">SYK7_028761</name>
</gene>
<protein>
    <recommendedName>
        <fullName evidence="10">Cytochrome b mRNA-processing protein 4</fullName>
    </recommendedName>
</protein>
<evidence type="ECO:0000256" key="4">
    <source>
        <dbReference type="ARBA" id="ARBA00022792"/>
    </source>
</evidence>
<dbReference type="InterPro" id="IPR012420">
    <property type="entry name" value="Cbp4"/>
</dbReference>
<evidence type="ECO:0000256" key="7">
    <source>
        <dbReference type="ARBA" id="ARBA00023136"/>
    </source>
</evidence>
<proteinExistence type="inferred from homology"/>
<dbReference type="HOGENOM" id="CLU_147520_0_0_1"/>
<evidence type="ECO:0000256" key="3">
    <source>
        <dbReference type="ARBA" id="ARBA00022692"/>
    </source>
</evidence>
<feature type="transmembrane region" description="Helical" evidence="10">
    <location>
        <begin position="29"/>
        <end position="50"/>
    </location>
</feature>
<feature type="coiled-coil region" evidence="11">
    <location>
        <begin position="129"/>
        <end position="156"/>
    </location>
</feature>
<comment type="similarity">
    <text evidence="2 10">Belongs to the CBP4 family.</text>
</comment>
<keyword evidence="4 10" id="KW-0999">Mitochondrion inner membrane</keyword>
<comment type="caution">
    <text evidence="12">The sequence shown here is derived from an EMBL/GenBank/DDBJ whole genome shotgun (WGS) entry which is preliminary data.</text>
</comment>
<dbReference type="Proteomes" id="UP000001608">
    <property type="component" value="Chromosome 7"/>
</dbReference>
<keyword evidence="11" id="KW-0175">Coiled coil</keyword>
<dbReference type="PANTHER" id="PTHR28202:SF1">
    <property type="entry name" value="ASSEMBLY FACTOR CBP4"/>
    <property type="match status" value="1"/>
</dbReference>
<evidence type="ECO:0000313" key="12">
    <source>
        <dbReference type="EMBL" id="GAA23548.1"/>
    </source>
</evidence>
<evidence type="ECO:0000256" key="6">
    <source>
        <dbReference type="ARBA" id="ARBA00023128"/>
    </source>
</evidence>
<dbReference type="AlphaFoldDB" id="G2WEQ5"/>
<keyword evidence="6 10" id="KW-0496">Mitochondrion</keyword>
<keyword evidence="7 10" id="KW-0472">Membrane</keyword>
<dbReference type="OrthoDB" id="5576752at2759"/>
<organism evidence="12 13">
    <name type="scientific">Saccharomyces cerevisiae (strain Kyokai no. 7 / NBRC 101557)</name>
    <name type="common">Baker's yeast</name>
    <dbReference type="NCBI Taxonomy" id="721032"/>
    <lineage>
        <taxon>Eukaryota</taxon>
        <taxon>Fungi</taxon>
        <taxon>Dikarya</taxon>
        <taxon>Ascomycota</taxon>
        <taxon>Saccharomycotina</taxon>
        <taxon>Saccharomycetes</taxon>
        <taxon>Saccharomycetales</taxon>
        <taxon>Saccharomycetaceae</taxon>
        <taxon>Saccharomyces</taxon>
    </lineage>
</organism>
<keyword evidence="5 10" id="KW-1133">Transmembrane helix</keyword>
<accession>G2WEQ5</accession>
<evidence type="ECO:0000256" key="8">
    <source>
        <dbReference type="ARBA" id="ARBA00023186"/>
    </source>
</evidence>
<evidence type="ECO:0000256" key="2">
    <source>
        <dbReference type="ARBA" id="ARBA00006780"/>
    </source>
</evidence>
<evidence type="ECO:0000256" key="11">
    <source>
        <dbReference type="SAM" id="Coils"/>
    </source>
</evidence>
<keyword evidence="3 10" id="KW-0812">Transmembrane</keyword>
<evidence type="ECO:0000313" key="13">
    <source>
        <dbReference type="Proteomes" id="UP000001608"/>
    </source>
</evidence>
<dbReference type="EMBL" id="DG000043">
    <property type="protein sequence ID" value="GAA23548.1"/>
    <property type="molecule type" value="Genomic_DNA"/>
</dbReference>
<keyword evidence="8 10" id="KW-0143">Chaperone</keyword>
<name>G2WEQ5_YEASK</name>
<dbReference type="GO" id="GO:0005743">
    <property type="term" value="C:mitochondrial inner membrane"/>
    <property type="evidence" value="ECO:0007669"/>
    <property type="project" value="UniProtKB-SubCell"/>
</dbReference>
<evidence type="ECO:0000256" key="9">
    <source>
        <dbReference type="ARBA" id="ARBA00025413"/>
    </source>
</evidence>
<evidence type="ECO:0000256" key="10">
    <source>
        <dbReference type="RuleBase" id="RU368005"/>
    </source>
</evidence>
<dbReference type="Pfam" id="PF07960">
    <property type="entry name" value="CBP4"/>
    <property type="match status" value="1"/>
</dbReference>
<evidence type="ECO:0000256" key="1">
    <source>
        <dbReference type="ARBA" id="ARBA00004434"/>
    </source>
</evidence>
<comment type="subcellular location">
    <subcellularLocation>
        <location evidence="1 10">Mitochondrion inner membrane</location>
        <topology evidence="1 10">Single-pass membrane protein</topology>
    </subcellularLocation>
</comment>
<dbReference type="GO" id="GO:0034551">
    <property type="term" value="P:mitochondrial respiratory chain complex III assembly"/>
    <property type="evidence" value="ECO:0007669"/>
    <property type="project" value="TreeGrafter"/>
</dbReference>
<comment type="function">
    <text evidence="9 10">Essential for the assembly of ubiquinol-cytochrome c reductase. It has a direct effect on the correct occurrence of the Rieske protein, core 4, core 5 and apocytochrome b.</text>
</comment>
<evidence type="ECO:0000256" key="5">
    <source>
        <dbReference type="ARBA" id="ARBA00022989"/>
    </source>
</evidence>
<sequence>MQCAITPREVVIAKQRQYKHYLGMERPLWVRWLKVYAIGGAIIGSGFLLFKYTTPTDQQLISQLSPELRLQYEREKKLRQSEQQALMKIVKETSQSDDPIWKTGPLQSPWERNGDNVQSRDHFAKVRAEEVQKEELARIRNELSQLRSETEEKTKEIVQDKQGKSWWRFW</sequence>